<proteinExistence type="predicted"/>
<keyword evidence="2" id="KW-1185">Reference proteome</keyword>
<accession>Q9IFU9</accession>
<dbReference type="Proteomes" id="UP000172761">
    <property type="component" value="Segment"/>
</dbReference>
<dbReference type="KEGG" id="vg:9086547"/>
<sequence>MTKKIFSSNDWKCEYESCKQWDRPARQSLTDTPYYPWMLPPKQPFSVTFKLGFK</sequence>
<gene>
    <name evidence="1" type="primary">ORF3</name>
</gene>
<dbReference type="GeneID" id="9086547"/>
<evidence type="ECO:0000313" key="2">
    <source>
        <dbReference type="Proteomes" id="UP000172761"/>
    </source>
</evidence>
<dbReference type="RefSeq" id="YP_003587863.1">
    <property type="nucleotide sequence ID" value="NC_014080.1"/>
</dbReference>
<organism evidence="1 2">
    <name type="scientific">Torque teno virus 7</name>
    <dbReference type="NCBI Taxonomy" id="687346"/>
    <lineage>
        <taxon>Viruses</taxon>
        <taxon>Monodnaviria</taxon>
        <taxon>Shotokuvirae</taxon>
        <taxon>Commensaviricota</taxon>
        <taxon>Cardeaviricetes</taxon>
        <taxon>Sanitavirales</taxon>
        <taxon>Anelloviridae</taxon>
        <taxon>Alphatorquevirus</taxon>
        <taxon>Alphatorquevirus homin7</taxon>
    </lineage>
</organism>
<dbReference type="EMBL" id="AF261761">
    <property type="protein sequence ID" value="AAF82560.1"/>
    <property type="molecule type" value="Genomic_DNA"/>
</dbReference>
<protein>
    <submittedName>
        <fullName evidence="1">PORF3</fullName>
    </submittedName>
</protein>
<name>Q9IFU9_9VIRU</name>
<evidence type="ECO:0000313" key="1">
    <source>
        <dbReference type="EMBL" id="AAF82560.1"/>
    </source>
</evidence>
<reference evidence="1 2" key="1">
    <citation type="journal article" date="2000" name="J. Gen. Virol.">
        <title>Characterization of a highly divergent TT virus genome.</title>
        <authorList>
            <person name="Hallett R.L."/>
            <person name="Clewley J.P."/>
            <person name="Bobet F."/>
            <person name="McKiernan P.J."/>
            <person name="Teo C.G."/>
        </authorList>
    </citation>
    <scope>NUCLEOTIDE SEQUENCE [LARGE SCALE GENOMIC DNA]</scope>
    <source>
        <strain evidence="1">PMV</strain>
    </source>
</reference>
<dbReference type="OrthoDB" id="27134at10239"/>